<evidence type="ECO:0008006" key="4">
    <source>
        <dbReference type="Google" id="ProtNLM"/>
    </source>
</evidence>
<reference evidence="2 3" key="1">
    <citation type="journal article" date="2011" name="J. Bacteriol.">
        <title>Complete genome sequence of the polycyclic aromatic hydrocarbon-degrading bacterium Alteromonas sp. strain SN2.</title>
        <authorList>
            <person name="Jin H.M."/>
            <person name="Jeong H."/>
            <person name="Moon E.J."/>
            <person name="Math R.K."/>
            <person name="Lee K."/>
            <person name="Kim H.J."/>
            <person name="Jeon C.O."/>
            <person name="Oh T.K."/>
            <person name="Kim J.F."/>
        </authorList>
    </citation>
    <scope>NUCLEOTIDE SEQUENCE [LARGE SCALE GENOMIC DNA]</scope>
    <source>
        <strain evidence="3">JCM 17741 / KACC 18427 / KCTC 11700BP / SN2</strain>
    </source>
</reference>
<evidence type="ECO:0000256" key="1">
    <source>
        <dbReference type="SAM" id="SignalP"/>
    </source>
</evidence>
<dbReference type="HOGENOM" id="CLU_989166_0_0_6"/>
<dbReference type="AlphaFoldDB" id="F5ZB11"/>
<organism evidence="2 3">
    <name type="scientific">Alteromonas naphthalenivorans</name>
    <dbReference type="NCBI Taxonomy" id="715451"/>
    <lineage>
        <taxon>Bacteria</taxon>
        <taxon>Pseudomonadati</taxon>
        <taxon>Pseudomonadota</taxon>
        <taxon>Gammaproteobacteria</taxon>
        <taxon>Alteromonadales</taxon>
        <taxon>Alteromonadaceae</taxon>
        <taxon>Alteromonas/Salinimonas group</taxon>
        <taxon>Alteromonas</taxon>
    </lineage>
</organism>
<feature type="signal peptide" evidence="1">
    <location>
        <begin position="1"/>
        <end position="21"/>
    </location>
</feature>
<dbReference type="NCBIfam" id="NF041927">
    <property type="entry name" value="Xrt_dep_XDP1"/>
    <property type="match status" value="1"/>
</dbReference>
<accession>F5ZB11</accession>
<dbReference type="InterPro" id="IPR049672">
    <property type="entry name" value="Xrt_dep_XDP1"/>
</dbReference>
<keyword evidence="1" id="KW-0732">Signal</keyword>
<proteinExistence type="predicted"/>
<protein>
    <recommendedName>
        <fullName evidence="4">PEP-CTERM protein-sorting domain-containing protein</fullName>
    </recommendedName>
</protein>
<feature type="chain" id="PRO_5003332479" description="PEP-CTERM protein-sorting domain-containing protein" evidence="1">
    <location>
        <begin position="22"/>
        <end position="281"/>
    </location>
</feature>
<dbReference type="EMBL" id="CP002339">
    <property type="protein sequence ID" value="AEF02446.1"/>
    <property type="molecule type" value="Genomic_DNA"/>
</dbReference>
<gene>
    <name evidence="2" type="ordered locus">ambt_04480</name>
</gene>
<name>F5ZB11_ALTNA</name>
<sequence length="281" mass="29721">MKGLTSFAFSVAVLLTGNVLADDSLSEATYSLFENGITQTLTPSASHGSLINIDGTDVYVGITAWSDTGNLSSSSSKDTKLDQGDIKGWSSYGNVGYGILNGDYSWGGDSHSADNYNDDGKDDFDMFLLSFSEDVTLQGSSFSWVNGNNGTKEVTVAGLSDINSFSDSVESTWASVSSSIVAGTLGHFGIGSRDSSTNLYESKFTTLTNSAKYWLVGAYNTVFDDSSSTYHGVGFKLSSLDLAIQKSTTPPPAPTPVSEPGALALMSIGLGLLAYRRKRRV</sequence>
<dbReference type="NCBIfam" id="TIGR02595">
    <property type="entry name" value="PEP_CTERM"/>
    <property type="match status" value="1"/>
</dbReference>
<dbReference type="KEGG" id="alt:ambt_04480"/>
<dbReference type="InterPro" id="IPR013424">
    <property type="entry name" value="Ice-binding_C"/>
</dbReference>
<keyword evidence="3" id="KW-1185">Reference proteome</keyword>
<evidence type="ECO:0000313" key="2">
    <source>
        <dbReference type="EMBL" id="AEF02446.1"/>
    </source>
</evidence>
<dbReference type="eggNOG" id="COG4932">
    <property type="taxonomic scope" value="Bacteria"/>
</dbReference>
<evidence type="ECO:0000313" key="3">
    <source>
        <dbReference type="Proteomes" id="UP000000683"/>
    </source>
</evidence>
<dbReference type="Proteomes" id="UP000000683">
    <property type="component" value="Chromosome"/>
</dbReference>